<reference evidence="3" key="1">
    <citation type="submission" date="2021-01" db="EMBL/GenBank/DDBJ databases">
        <authorList>
            <person name="Kaushik A."/>
        </authorList>
    </citation>
    <scope>NUCLEOTIDE SEQUENCE</scope>
    <source>
        <strain evidence="3">AG3-T5</strain>
    </source>
</reference>
<evidence type="ECO:0000313" key="3">
    <source>
        <dbReference type="EMBL" id="CAE6447211.1"/>
    </source>
</evidence>
<evidence type="ECO:0000256" key="1">
    <source>
        <dbReference type="SAM" id="MobiDB-lite"/>
    </source>
</evidence>
<keyword evidence="2" id="KW-0812">Transmembrane</keyword>
<feature type="transmembrane region" description="Helical" evidence="2">
    <location>
        <begin position="316"/>
        <end position="334"/>
    </location>
</feature>
<accession>A0A8H3B4P6</accession>
<feature type="region of interest" description="Disordered" evidence="1">
    <location>
        <begin position="218"/>
        <end position="256"/>
    </location>
</feature>
<feature type="transmembrane region" description="Helical" evidence="2">
    <location>
        <begin position="346"/>
        <end position="367"/>
    </location>
</feature>
<evidence type="ECO:0000313" key="4">
    <source>
        <dbReference type="Proteomes" id="UP000663841"/>
    </source>
</evidence>
<keyword evidence="2" id="KW-1133">Transmembrane helix</keyword>
<gene>
    <name evidence="3" type="ORF">RDB_LOCUS116458</name>
</gene>
<dbReference type="Proteomes" id="UP000663841">
    <property type="component" value="Unassembled WGS sequence"/>
</dbReference>
<dbReference type="AlphaFoldDB" id="A0A8H3B4P6"/>
<keyword evidence="2" id="KW-0472">Membrane</keyword>
<organism evidence="3 4">
    <name type="scientific">Rhizoctonia solani</name>
    <dbReference type="NCBI Taxonomy" id="456999"/>
    <lineage>
        <taxon>Eukaryota</taxon>
        <taxon>Fungi</taxon>
        <taxon>Dikarya</taxon>
        <taxon>Basidiomycota</taxon>
        <taxon>Agaricomycotina</taxon>
        <taxon>Agaricomycetes</taxon>
        <taxon>Cantharellales</taxon>
        <taxon>Ceratobasidiaceae</taxon>
        <taxon>Rhizoctonia</taxon>
    </lineage>
</organism>
<feature type="transmembrane region" description="Helical" evidence="2">
    <location>
        <begin position="387"/>
        <end position="409"/>
    </location>
</feature>
<name>A0A8H3B4P6_9AGAM</name>
<proteinExistence type="predicted"/>
<dbReference type="EMBL" id="CAJMWW010000119">
    <property type="protein sequence ID" value="CAE6447211.1"/>
    <property type="molecule type" value="Genomic_DNA"/>
</dbReference>
<feature type="compositionally biased region" description="Basic and acidic residues" evidence="1">
    <location>
        <begin position="221"/>
        <end position="233"/>
    </location>
</feature>
<evidence type="ECO:0000256" key="2">
    <source>
        <dbReference type="SAM" id="Phobius"/>
    </source>
</evidence>
<comment type="caution">
    <text evidence="3">The sequence shown here is derived from an EMBL/GenBank/DDBJ whole genome shotgun (WGS) entry which is preliminary data.</text>
</comment>
<sequence length="464" mass="50750">METSYKPHSYSRTLTLPSLPPGVSLAPVGGQSGLQQWFRGLSSTPVPHYTSEALEFCQKRWEIKWDYYRQTQEEQHMISTMGKQELLAHVRHLEAELTRLQTRFTEMDMSKASAEMTCGVQFMLSLIESQNEGLFRLASRYLCTPRPGSNSCPQKAAEMDSVAEPLEVLKNEVKLIDQAYQFVTQSLDTISRLHLQQILEMRTQTMDPDLESAHSISVHSELGEQRTGTDSDRGSTYVRANPAPIPGPSRIVSSDSETAQNGVVMNEKRILQQEPNWFSYPPNTNGAVTEAQGTGSVPPPAPAVTQALSTTASHRAALMSLSAISFFGAGMAWATVFSGTRGDLVLISWAASCFIVATASAACGTSLLDADGTLVERFLPVRWTVRLISLCATLHVFVGIMLISAAILILDPNVEIPQSGIGGNGFKIVAGRVAGAYSLVVCGVVVIVAFAVRRRYSRRTWFTI</sequence>
<feature type="transmembrane region" description="Helical" evidence="2">
    <location>
        <begin position="429"/>
        <end position="452"/>
    </location>
</feature>
<protein>
    <submittedName>
        <fullName evidence="3">Uncharacterized protein</fullName>
    </submittedName>
</protein>